<keyword evidence="3" id="KW-1185">Reference proteome</keyword>
<dbReference type="Proteomes" id="UP000279236">
    <property type="component" value="Unassembled WGS sequence"/>
</dbReference>
<feature type="compositionally biased region" description="Pro residues" evidence="1">
    <location>
        <begin position="120"/>
        <end position="132"/>
    </location>
</feature>
<organism evidence="2 3">
    <name type="scientific">Apiotrichum porosum</name>
    <dbReference type="NCBI Taxonomy" id="105984"/>
    <lineage>
        <taxon>Eukaryota</taxon>
        <taxon>Fungi</taxon>
        <taxon>Dikarya</taxon>
        <taxon>Basidiomycota</taxon>
        <taxon>Agaricomycotina</taxon>
        <taxon>Tremellomycetes</taxon>
        <taxon>Trichosporonales</taxon>
        <taxon>Trichosporonaceae</taxon>
        <taxon>Apiotrichum</taxon>
    </lineage>
</organism>
<dbReference type="GeneID" id="39591962"/>
<evidence type="ECO:0000313" key="2">
    <source>
        <dbReference type="EMBL" id="RSH82447.1"/>
    </source>
</evidence>
<gene>
    <name evidence="2" type="ORF">EHS24_007419</name>
</gene>
<accession>A0A427XUH0</accession>
<feature type="compositionally biased region" description="Polar residues" evidence="1">
    <location>
        <begin position="99"/>
        <end position="112"/>
    </location>
</feature>
<protein>
    <submittedName>
        <fullName evidence="2">Uncharacterized protein</fullName>
    </submittedName>
</protein>
<dbReference type="AlphaFoldDB" id="A0A427XUH0"/>
<feature type="compositionally biased region" description="Polar residues" evidence="1">
    <location>
        <begin position="365"/>
        <end position="377"/>
    </location>
</feature>
<feature type="region of interest" description="Disordered" evidence="1">
    <location>
        <begin position="359"/>
        <end position="380"/>
    </location>
</feature>
<sequence length="389" mass="42483">MSILGRNLVRSPPPFDENSLPPATAHLQLPQTPVPRVQTPDQVDRDFDDWTVRTVAVPTATNTSAAPTPELEPIQLPPILKQDSDPFATPPTTLLTPINADSHSAETSTNPILSGMLAPRAPPLTPGSPPPKAHGANSEFDFESVLNVDLQGNAKKAESFAVPTDTYPVPTITATAATTGPASVGHSNGPVNIANDLQAVYSILVDMHARSHAHHDTQMQANINIAHRIDALAAIVTLQPGPSSPPGAVDMRIAPLVADVRDARDQLLAILGRLEATNGGRYGWGSSNHGHGYDFEHVQTSFERLTFENHRLQAQYESLRLDYDDLQHEYDAFKVAQRQNIISPVSESVEDRQHQIVNLPGGQAQPPQTNSNTQRNGVQRRKWWRLWRK</sequence>
<evidence type="ECO:0000256" key="1">
    <source>
        <dbReference type="SAM" id="MobiDB-lite"/>
    </source>
</evidence>
<reference evidence="2 3" key="1">
    <citation type="submission" date="2018-11" db="EMBL/GenBank/DDBJ databases">
        <title>Genome sequence of Apiotrichum porosum DSM 27194.</title>
        <authorList>
            <person name="Aliyu H."/>
            <person name="Gorte O."/>
            <person name="Ochsenreither K."/>
        </authorList>
    </citation>
    <scope>NUCLEOTIDE SEQUENCE [LARGE SCALE GENOMIC DNA]</scope>
    <source>
        <strain evidence="2 3">DSM 27194</strain>
    </source>
</reference>
<evidence type="ECO:0000313" key="3">
    <source>
        <dbReference type="Proteomes" id="UP000279236"/>
    </source>
</evidence>
<proteinExistence type="predicted"/>
<dbReference type="RefSeq" id="XP_028476679.1">
    <property type="nucleotide sequence ID" value="XM_028622786.1"/>
</dbReference>
<name>A0A427XUH0_9TREE</name>
<feature type="region of interest" description="Disordered" evidence="1">
    <location>
        <begin position="1"/>
        <end position="46"/>
    </location>
</feature>
<dbReference type="EMBL" id="RSCE01000005">
    <property type="protein sequence ID" value="RSH82447.1"/>
    <property type="molecule type" value="Genomic_DNA"/>
</dbReference>
<comment type="caution">
    <text evidence="2">The sequence shown here is derived from an EMBL/GenBank/DDBJ whole genome shotgun (WGS) entry which is preliminary data.</text>
</comment>
<feature type="region of interest" description="Disordered" evidence="1">
    <location>
        <begin position="80"/>
        <end position="137"/>
    </location>
</feature>